<dbReference type="RefSeq" id="WP_261592326.1">
    <property type="nucleotide sequence ID" value="NZ_CAMAPD010000004.1"/>
</dbReference>
<gene>
    <name evidence="1" type="ORF">PSECIP111951_01148</name>
</gene>
<dbReference type="Pfam" id="PF09684">
    <property type="entry name" value="Tail_P2_I"/>
    <property type="match status" value="1"/>
</dbReference>
<comment type="caution">
    <text evidence="1">The sequence shown here is derived from an EMBL/GenBank/DDBJ whole genome shotgun (WGS) entry which is preliminary data.</text>
</comment>
<accession>A0ABM9GFW2</accession>
<evidence type="ECO:0000313" key="2">
    <source>
        <dbReference type="Proteomes" id="UP001152485"/>
    </source>
</evidence>
<dbReference type="Proteomes" id="UP001152485">
    <property type="component" value="Unassembled WGS sequence"/>
</dbReference>
<organism evidence="1 2">
    <name type="scientific">Pseudoalteromonas holothuriae</name>
    <dbReference type="NCBI Taxonomy" id="2963714"/>
    <lineage>
        <taxon>Bacteria</taxon>
        <taxon>Pseudomonadati</taxon>
        <taxon>Pseudomonadota</taxon>
        <taxon>Gammaproteobacteria</taxon>
        <taxon>Alteromonadales</taxon>
        <taxon>Pseudoalteromonadaceae</taxon>
        <taxon>Pseudoalteromonas</taxon>
    </lineage>
</organism>
<evidence type="ECO:0000313" key="1">
    <source>
        <dbReference type="EMBL" id="CAH9054979.1"/>
    </source>
</evidence>
<protein>
    <recommendedName>
        <fullName evidence="3">Phage tail protein I</fullName>
    </recommendedName>
</protein>
<proteinExistence type="predicted"/>
<dbReference type="EMBL" id="CAMAPD010000004">
    <property type="protein sequence ID" value="CAH9054979.1"/>
    <property type="molecule type" value="Genomic_DNA"/>
</dbReference>
<evidence type="ECO:0008006" key="3">
    <source>
        <dbReference type="Google" id="ProtNLM"/>
    </source>
</evidence>
<name>A0ABM9GFW2_9GAMM</name>
<sequence>MSGAKNQVHNGTLLQSQLQTMNEAGHESIGKGADTLASLWQPYQCPVPFLPWLAWSQGVNQWDEAWPEQVKRDVIAQSFEQHKHLGTRYAIINSVKPFGYKTELKEWFEMQPPAQAGTFSVDVGVTNKGIDFDVIEQIYTAISNSKRKSVQFDLSVSLLSESELQLAAATTTGVTTTVYPYFASEITSQSSLDIAIANQSINQIKIYPRSSYVTATILDHADPSGAR</sequence>
<dbReference type="NCBIfam" id="TIGR01634">
    <property type="entry name" value="tail_P2_I"/>
    <property type="match status" value="1"/>
</dbReference>
<reference evidence="1 2" key="1">
    <citation type="submission" date="2022-07" db="EMBL/GenBank/DDBJ databases">
        <authorList>
            <person name="Criscuolo A."/>
        </authorList>
    </citation>
    <scope>NUCLEOTIDE SEQUENCE [LARGE SCALE GENOMIC DNA]</scope>
    <source>
        <strain evidence="2">CIP 111951</strain>
    </source>
</reference>
<dbReference type="InterPro" id="IPR006521">
    <property type="entry name" value="Tail_protein_I"/>
</dbReference>